<evidence type="ECO:0000313" key="2">
    <source>
        <dbReference type="Proteomes" id="UP000017654"/>
    </source>
</evidence>
<dbReference type="OrthoDB" id="10107at10239"/>
<reference evidence="1 2" key="1">
    <citation type="journal article" date="2013" name="Genome Announc.">
        <title>Complete Genome of Acinetobacter baumannii Podophage Petty.</title>
        <authorList>
            <person name="Mumm I.P."/>
            <person name="Wood T.L."/>
            <person name="Chamakura K.R."/>
            <person name="Kuty Everett G.F."/>
        </authorList>
    </citation>
    <scope>NUCLEOTIDE SEQUENCE [LARGE SCALE GENOMIC DNA]</scope>
</reference>
<dbReference type="RefSeq" id="YP_009006529.1">
    <property type="nucleotide sequence ID" value="NC_023570.1"/>
</dbReference>
<evidence type="ECO:0000313" key="1">
    <source>
        <dbReference type="EMBL" id="AGY48004.1"/>
    </source>
</evidence>
<protein>
    <submittedName>
        <fullName evidence="1">Capsid protein</fullName>
    </submittedName>
</protein>
<dbReference type="KEGG" id="vg:18503470"/>
<name>U5PVS5_9CAUD</name>
<keyword evidence="2" id="KW-1185">Reference proteome</keyword>
<gene>
    <name evidence="1" type="ORF">Petty_32</name>
</gene>
<organism evidence="1 2">
    <name type="scientific">Acinetobacter phage Petty</name>
    <dbReference type="NCBI Taxonomy" id="1406779"/>
    <lineage>
        <taxon>Viruses</taxon>
        <taxon>Duplodnaviria</taxon>
        <taxon>Heunggongvirae</taxon>
        <taxon>Uroviricota</taxon>
        <taxon>Caudoviricetes</taxon>
        <taxon>Autographivirales</taxon>
        <taxon>Autoscriptoviridae</taxon>
        <taxon>Beijerinckvirinae</taxon>
        <taxon>Pettyvirus</taxon>
        <taxon>Pettyvirus petty</taxon>
    </lineage>
</organism>
<proteinExistence type="predicted"/>
<sequence length="336" mass="37280">MPTLYAGNATRPHWGGASSDIDQHLEKYDGIRDSKFNYVSQFVSLSAQRSVADETNNFRFDRLNTSEVKGRGVGGDIVAQRVTSAKVNVVVEMMMYIRNPIDYLDKWTAPDYLGDMARNNGTSFAKAFDEAHIIRLIKARNWVAPAHLKPAFNDGMSVTVDVKGGNALTISDLEANAAALYVAIGKIVEELTIRDTPLENMVCLVTPAQFSTLLNHPKLINKDYTESNGDFARRRVVMAHGIPIVQNTSFPKTTITNHILSTATNGNAFNVTADDLKGQIIVFDKNLSLVTVTAKPFTSRFYDDETNMTYVLDCYSMWTVDVRRPDTIGVVLVNEV</sequence>
<dbReference type="GeneID" id="18503470"/>
<dbReference type="Proteomes" id="UP000017654">
    <property type="component" value="Segment"/>
</dbReference>
<dbReference type="EMBL" id="KF669656">
    <property type="protein sequence ID" value="AGY48004.1"/>
    <property type="molecule type" value="Genomic_DNA"/>
</dbReference>
<accession>U5PVS5</accession>